<evidence type="ECO:0000313" key="1">
    <source>
        <dbReference type="EMBL" id="KAK9940313.1"/>
    </source>
</evidence>
<proteinExistence type="predicted"/>
<name>A0AAW1XU84_RUBAR</name>
<evidence type="ECO:0000313" key="2">
    <source>
        <dbReference type="Proteomes" id="UP001457282"/>
    </source>
</evidence>
<sequence length="130" mass="14711">MGDAEAITWAQIAMAYATTNDDHTGGTIRDTCVLYSKVIRSRCGDIRYCHTWGRLGHTGPFELTSIVLDGDPHKAYARVKTIWNTAKRENASSQQTYSMAWLNHADNREFILLARGDDSVIRERLLETYS</sequence>
<dbReference type="EMBL" id="JBEDUW010000003">
    <property type="protein sequence ID" value="KAK9940313.1"/>
    <property type="molecule type" value="Genomic_DNA"/>
</dbReference>
<protein>
    <submittedName>
        <fullName evidence="1">Uncharacterized protein</fullName>
    </submittedName>
</protein>
<keyword evidence="2" id="KW-1185">Reference proteome</keyword>
<reference evidence="1 2" key="1">
    <citation type="journal article" date="2023" name="G3 (Bethesda)">
        <title>A chromosome-length genome assembly and annotation of blackberry (Rubus argutus, cv. 'Hillquist').</title>
        <authorList>
            <person name="Bruna T."/>
            <person name="Aryal R."/>
            <person name="Dudchenko O."/>
            <person name="Sargent D.J."/>
            <person name="Mead D."/>
            <person name="Buti M."/>
            <person name="Cavallini A."/>
            <person name="Hytonen T."/>
            <person name="Andres J."/>
            <person name="Pham M."/>
            <person name="Weisz D."/>
            <person name="Mascagni F."/>
            <person name="Usai G."/>
            <person name="Natali L."/>
            <person name="Bassil N."/>
            <person name="Fernandez G.E."/>
            <person name="Lomsadze A."/>
            <person name="Armour M."/>
            <person name="Olukolu B."/>
            <person name="Poorten T."/>
            <person name="Britton C."/>
            <person name="Davik J."/>
            <person name="Ashrafi H."/>
            <person name="Aiden E.L."/>
            <person name="Borodovsky M."/>
            <person name="Worthington M."/>
        </authorList>
    </citation>
    <scope>NUCLEOTIDE SEQUENCE [LARGE SCALE GENOMIC DNA]</scope>
    <source>
        <strain evidence="1">PI 553951</strain>
    </source>
</reference>
<gene>
    <name evidence="1" type="ORF">M0R45_016981</name>
</gene>
<dbReference type="AlphaFoldDB" id="A0AAW1XU84"/>
<accession>A0AAW1XU84</accession>
<comment type="caution">
    <text evidence="1">The sequence shown here is derived from an EMBL/GenBank/DDBJ whole genome shotgun (WGS) entry which is preliminary data.</text>
</comment>
<organism evidence="1 2">
    <name type="scientific">Rubus argutus</name>
    <name type="common">Southern blackberry</name>
    <dbReference type="NCBI Taxonomy" id="59490"/>
    <lineage>
        <taxon>Eukaryota</taxon>
        <taxon>Viridiplantae</taxon>
        <taxon>Streptophyta</taxon>
        <taxon>Embryophyta</taxon>
        <taxon>Tracheophyta</taxon>
        <taxon>Spermatophyta</taxon>
        <taxon>Magnoliopsida</taxon>
        <taxon>eudicotyledons</taxon>
        <taxon>Gunneridae</taxon>
        <taxon>Pentapetalae</taxon>
        <taxon>rosids</taxon>
        <taxon>fabids</taxon>
        <taxon>Rosales</taxon>
        <taxon>Rosaceae</taxon>
        <taxon>Rosoideae</taxon>
        <taxon>Rosoideae incertae sedis</taxon>
        <taxon>Rubus</taxon>
    </lineage>
</organism>
<dbReference type="Proteomes" id="UP001457282">
    <property type="component" value="Unassembled WGS sequence"/>
</dbReference>